<gene>
    <name evidence="2" type="ORF">ACFOUW_25805</name>
</gene>
<reference evidence="3" key="1">
    <citation type="journal article" date="2019" name="Int. J. Syst. Evol. Microbiol.">
        <title>The Global Catalogue of Microorganisms (GCM) 10K type strain sequencing project: providing services to taxonomists for standard genome sequencing and annotation.</title>
        <authorList>
            <consortium name="The Broad Institute Genomics Platform"/>
            <consortium name="The Broad Institute Genome Sequencing Center for Infectious Disease"/>
            <person name="Wu L."/>
            <person name="Ma J."/>
        </authorList>
    </citation>
    <scope>NUCLEOTIDE SEQUENCE [LARGE SCALE GENOMIC DNA]</scope>
    <source>
        <strain evidence="3">CGMCC 4.7241</strain>
    </source>
</reference>
<name>A0ABV7YI36_9ACTN</name>
<evidence type="ECO:0000313" key="2">
    <source>
        <dbReference type="EMBL" id="MFC3764277.1"/>
    </source>
</evidence>
<protein>
    <recommendedName>
        <fullName evidence="4">HTH cro/C1-type domain-containing protein</fullName>
    </recommendedName>
</protein>
<dbReference type="Proteomes" id="UP001595699">
    <property type="component" value="Unassembled WGS sequence"/>
</dbReference>
<keyword evidence="3" id="KW-1185">Reference proteome</keyword>
<evidence type="ECO:0000313" key="3">
    <source>
        <dbReference type="Proteomes" id="UP001595699"/>
    </source>
</evidence>
<dbReference type="SUPFAM" id="SSF47413">
    <property type="entry name" value="lambda repressor-like DNA-binding domains"/>
    <property type="match status" value="1"/>
</dbReference>
<accession>A0ABV7YI36</accession>
<feature type="compositionally biased region" description="Basic and acidic residues" evidence="1">
    <location>
        <begin position="88"/>
        <end position="101"/>
    </location>
</feature>
<dbReference type="InterPro" id="IPR010982">
    <property type="entry name" value="Lambda_DNA-bd_dom_sf"/>
</dbReference>
<feature type="region of interest" description="Disordered" evidence="1">
    <location>
        <begin position="79"/>
        <end position="101"/>
    </location>
</feature>
<dbReference type="RefSeq" id="WP_205115130.1">
    <property type="nucleotide sequence ID" value="NZ_JAFBCM010000001.1"/>
</dbReference>
<comment type="caution">
    <text evidence="2">The sequence shown here is derived from an EMBL/GenBank/DDBJ whole genome shotgun (WGS) entry which is preliminary data.</text>
</comment>
<proteinExistence type="predicted"/>
<dbReference type="EMBL" id="JBHRZH010000023">
    <property type="protein sequence ID" value="MFC3764277.1"/>
    <property type="molecule type" value="Genomic_DNA"/>
</dbReference>
<evidence type="ECO:0008006" key="4">
    <source>
        <dbReference type="Google" id="ProtNLM"/>
    </source>
</evidence>
<organism evidence="2 3">
    <name type="scientific">Tenggerimyces flavus</name>
    <dbReference type="NCBI Taxonomy" id="1708749"/>
    <lineage>
        <taxon>Bacteria</taxon>
        <taxon>Bacillati</taxon>
        <taxon>Actinomycetota</taxon>
        <taxon>Actinomycetes</taxon>
        <taxon>Propionibacteriales</taxon>
        <taxon>Nocardioidaceae</taxon>
        <taxon>Tenggerimyces</taxon>
    </lineage>
</organism>
<evidence type="ECO:0000256" key="1">
    <source>
        <dbReference type="SAM" id="MobiDB-lite"/>
    </source>
</evidence>
<sequence>MDTTDVRSRGRVRARRAVQAELAAAGWNPADLAKKAELDPGTVDDFVSGDRWIKIRTQGRIEQALGWPPGTMAAIVEGEEPPAVGAGRQDDDAPDELRFRRPPDLSDAEWARLRASLQDYLEFQIERAARDR</sequence>